<dbReference type="HOGENOM" id="CLU_090663_0_0_9"/>
<proteinExistence type="predicted"/>
<dbReference type="Proteomes" id="UP000010296">
    <property type="component" value="Unassembled WGS sequence"/>
</dbReference>
<dbReference type="InterPro" id="IPR000644">
    <property type="entry name" value="CBS_dom"/>
</dbReference>
<protein>
    <submittedName>
        <fullName evidence="4">CBS domain protein</fullName>
    </submittedName>
</protein>
<evidence type="ECO:0000313" key="4">
    <source>
        <dbReference type="EMBL" id="EFU73399.1"/>
    </source>
</evidence>
<dbReference type="Pfam" id="PF00571">
    <property type="entry name" value="CBS"/>
    <property type="match status" value="2"/>
</dbReference>
<dbReference type="EMBL" id="AEPV01000068">
    <property type="protein sequence ID" value="EFU73399.1"/>
    <property type="molecule type" value="Genomic_DNA"/>
</dbReference>
<feature type="domain" description="CBS" evidence="3">
    <location>
        <begin position="148"/>
        <end position="210"/>
    </location>
</feature>
<dbReference type="Gene3D" id="3.10.580.10">
    <property type="entry name" value="CBS-domain"/>
    <property type="match status" value="1"/>
</dbReference>
<dbReference type="SMART" id="SM00116">
    <property type="entry name" value="CBS"/>
    <property type="match status" value="2"/>
</dbReference>
<keyword evidence="1 2" id="KW-0129">CBS domain</keyword>
<accession>E6LHE5</accession>
<dbReference type="eggNOG" id="COG0517">
    <property type="taxonomic scope" value="Bacteria"/>
</dbReference>
<dbReference type="CDD" id="cd04617">
    <property type="entry name" value="CBS_pair_CcpN"/>
    <property type="match status" value="1"/>
</dbReference>
<dbReference type="InterPro" id="IPR036390">
    <property type="entry name" value="WH_DNA-bd_sf"/>
</dbReference>
<dbReference type="Gene3D" id="1.10.10.10">
    <property type="entry name" value="Winged helix-like DNA-binding domain superfamily/Winged helix DNA-binding domain"/>
    <property type="match status" value="1"/>
</dbReference>
<dbReference type="InterPro" id="IPR013196">
    <property type="entry name" value="HTH_11"/>
</dbReference>
<dbReference type="SUPFAM" id="SSF54631">
    <property type="entry name" value="CBS-domain pair"/>
    <property type="match status" value="1"/>
</dbReference>
<dbReference type="InterPro" id="IPR051257">
    <property type="entry name" value="Diverse_CBS-Domain"/>
</dbReference>
<dbReference type="PATRIC" id="fig|888064.11.peg.1003"/>
<dbReference type="PIRSF" id="PIRSF026546">
    <property type="entry name" value="UCP026546_CBS_YqzB"/>
    <property type="match status" value="1"/>
</dbReference>
<name>E6LHE5_ENTI1</name>
<dbReference type="PANTHER" id="PTHR43080:SF2">
    <property type="entry name" value="CBS DOMAIN-CONTAINING PROTEIN"/>
    <property type="match status" value="1"/>
</dbReference>
<dbReference type="InterPro" id="IPR046342">
    <property type="entry name" value="CBS_dom_sf"/>
</dbReference>
<evidence type="ECO:0000313" key="5">
    <source>
        <dbReference type="Proteomes" id="UP000010296"/>
    </source>
</evidence>
<keyword evidence="5" id="KW-1185">Reference proteome</keyword>
<dbReference type="PROSITE" id="PS51371">
    <property type="entry name" value="CBS"/>
    <property type="match status" value="2"/>
</dbReference>
<reference evidence="4 5" key="1">
    <citation type="submission" date="2010-12" db="EMBL/GenBank/DDBJ databases">
        <authorList>
            <person name="Muzny D."/>
            <person name="Qin X."/>
            <person name="Deng J."/>
            <person name="Jiang H."/>
            <person name="Liu Y."/>
            <person name="Qu J."/>
            <person name="Song X.-Z."/>
            <person name="Zhang L."/>
            <person name="Thornton R."/>
            <person name="Coyle M."/>
            <person name="Francisco L."/>
            <person name="Jackson L."/>
            <person name="Javaid M."/>
            <person name="Korchina V."/>
            <person name="Kovar C."/>
            <person name="Mata R."/>
            <person name="Mathew T."/>
            <person name="Ngo R."/>
            <person name="Nguyen L."/>
            <person name="Nguyen N."/>
            <person name="Okwuonu G."/>
            <person name="Ongeri F."/>
            <person name="Pham C."/>
            <person name="Simmons D."/>
            <person name="Wilczek-Boney K."/>
            <person name="Hale W."/>
            <person name="Jakkamsetti A."/>
            <person name="Pham P."/>
            <person name="Ruth R."/>
            <person name="San Lucas F."/>
            <person name="Warren J."/>
            <person name="Zhang J."/>
            <person name="Zhao Z."/>
            <person name="Zhou C."/>
            <person name="Zhu D."/>
            <person name="Lee S."/>
            <person name="Bess C."/>
            <person name="Blankenburg K."/>
            <person name="Forbes L."/>
            <person name="Fu Q."/>
            <person name="Gubbala S."/>
            <person name="Hirani K."/>
            <person name="Jayaseelan J.C."/>
            <person name="Lara F."/>
            <person name="Munidasa M."/>
            <person name="Palculict T."/>
            <person name="Patil S."/>
            <person name="Pu L.-L."/>
            <person name="Saada N."/>
            <person name="Tang L."/>
            <person name="Weissenberger G."/>
            <person name="Zhu Y."/>
            <person name="Hemphill L."/>
            <person name="Shang Y."/>
            <person name="Youmans B."/>
            <person name="Ayvaz T."/>
            <person name="Ross M."/>
            <person name="Santibanez J."/>
            <person name="Aqrawi P."/>
            <person name="Gross S."/>
            <person name="Joshi V."/>
            <person name="Fowler G."/>
            <person name="Nazareth L."/>
            <person name="Reid J."/>
            <person name="Worley K."/>
            <person name="Petrosino J."/>
            <person name="Highlander S."/>
            <person name="Gibbs R."/>
        </authorList>
    </citation>
    <scope>NUCLEOTIDE SEQUENCE [LARGE SCALE GENOMIC DNA]</scope>
    <source>
        <strain evidence="5">DSM 15952 / CCUG 50447 / LMG 22039 / TP 1.5</strain>
    </source>
</reference>
<dbReference type="InterPro" id="IPR036388">
    <property type="entry name" value="WH-like_DNA-bd_sf"/>
</dbReference>
<evidence type="ECO:0000256" key="2">
    <source>
        <dbReference type="PROSITE-ProRule" id="PRU00703"/>
    </source>
</evidence>
<dbReference type="SUPFAM" id="SSF46785">
    <property type="entry name" value="Winged helix' DNA-binding domain"/>
    <property type="match status" value="1"/>
</dbReference>
<evidence type="ECO:0000256" key="1">
    <source>
        <dbReference type="ARBA" id="ARBA00023122"/>
    </source>
</evidence>
<dbReference type="Pfam" id="PF08279">
    <property type="entry name" value="HTH_11"/>
    <property type="match status" value="1"/>
</dbReference>
<dbReference type="InterPro" id="IPR016842">
    <property type="entry name" value="UCP026546_HTH-CBS"/>
</dbReference>
<evidence type="ECO:0000259" key="3">
    <source>
        <dbReference type="PROSITE" id="PS51371"/>
    </source>
</evidence>
<sequence length="213" mass="23962">MEVGMKLTDRQEKIIEIVKAYQPVSGEKISELMEVSRATLRSDLTFLTLIGLLQATPKVGYTYLGSAVETFFFFDSFRTKIDELMVPPLLVTKDTTIRDAITTLFMYDVGSLYVIDESQELAGVLSRKDLLRASLNTNIDQTPVAICMTRVPHIKVATKDMDILEAASILQDFEVDSLPVVSEDNHAKVIGKITKTKILNYLIQRAREAELKR</sequence>
<feature type="domain" description="CBS" evidence="3">
    <location>
        <begin position="84"/>
        <end position="141"/>
    </location>
</feature>
<organism evidence="4 5">
    <name type="scientific">Enterococcus italicus (strain DSM 15952 / CCUG 50447 / LMG 22039 / TP 1.5)</name>
    <dbReference type="NCBI Taxonomy" id="888064"/>
    <lineage>
        <taxon>Bacteria</taxon>
        <taxon>Bacillati</taxon>
        <taxon>Bacillota</taxon>
        <taxon>Bacilli</taxon>
        <taxon>Lactobacillales</taxon>
        <taxon>Enterococcaceae</taxon>
        <taxon>Enterococcus</taxon>
    </lineage>
</organism>
<dbReference type="AlphaFoldDB" id="E6LHE5"/>
<comment type="caution">
    <text evidence="4">The sequence shown here is derived from an EMBL/GenBank/DDBJ whole genome shotgun (WGS) entry which is preliminary data.</text>
</comment>
<dbReference type="STRING" id="888064.HMPREF9088_1785"/>
<dbReference type="PANTHER" id="PTHR43080">
    <property type="entry name" value="CBS DOMAIN-CONTAINING PROTEIN CBSX3, MITOCHONDRIAL"/>
    <property type="match status" value="1"/>
</dbReference>
<gene>
    <name evidence="4" type="ORF">HMPREF9088_1785</name>
</gene>